<dbReference type="SMART" id="SM00028">
    <property type="entry name" value="TPR"/>
    <property type="match status" value="3"/>
</dbReference>
<dbReference type="Pfam" id="PF17830">
    <property type="entry name" value="STI1-HOP_DP"/>
    <property type="match status" value="1"/>
</dbReference>
<dbReference type="FunFam" id="1.25.40.10:FF:000112">
    <property type="entry name" value="FAM10 family protein"/>
    <property type="match status" value="1"/>
</dbReference>
<reference evidence="6" key="1">
    <citation type="journal article" date="2011" name="Genome Biol.">
        <title>The draft genome of the carcinogenic human liver fluke Clonorchis sinensis.</title>
        <authorList>
            <person name="Wang X."/>
            <person name="Chen W."/>
            <person name="Huang Y."/>
            <person name="Sun J."/>
            <person name="Men J."/>
            <person name="Liu H."/>
            <person name="Luo F."/>
            <person name="Guo L."/>
            <person name="Lv X."/>
            <person name="Deng C."/>
            <person name="Zhou C."/>
            <person name="Fan Y."/>
            <person name="Li X."/>
            <person name="Huang L."/>
            <person name="Hu Y."/>
            <person name="Liang C."/>
            <person name="Hu X."/>
            <person name="Xu J."/>
            <person name="Yu X."/>
        </authorList>
    </citation>
    <scope>NUCLEOTIDE SEQUENCE [LARGE SCALE GENOMIC DNA]</scope>
    <source>
        <strain evidence="6">Henan</strain>
    </source>
</reference>
<dbReference type="EMBL" id="DF143293">
    <property type="protein sequence ID" value="GAA52443.1"/>
    <property type="molecule type" value="Genomic_DNA"/>
</dbReference>
<dbReference type="GO" id="GO:0030544">
    <property type="term" value="F:Hsp70 protein binding"/>
    <property type="evidence" value="ECO:0007669"/>
    <property type="project" value="TreeGrafter"/>
</dbReference>
<organism evidence="6 7">
    <name type="scientific">Clonorchis sinensis</name>
    <name type="common">Chinese liver fluke</name>
    <dbReference type="NCBI Taxonomy" id="79923"/>
    <lineage>
        <taxon>Eukaryota</taxon>
        <taxon>Metazoa</taxon>
        <taxon>Spiralia</taxon>
        <taxon>Lophotrochozoa</taxon>
        <taxon>Platyhelminthes</taxon>
        <taxon>Trematoda</taxon>
        <taxon>Digenea</taxon>
        <taxon>Opisthorchiida</taxon>
        <taxon>Opisthorchiata</taxon>
        <taxon>Opisthorchiidae</taxon>
        <taxon>Clonorchis</taxon>
    </lineage>
</organism>
<evidence type="ECO:0000256" key="3">
    <source>
        <dbReference type="ARBA" id="ARBA00037033"/>
    </source>
</evidence>
<dbReference type="AlphaFoldDB" id="G7YHL0"/>
<dbReference type="PROSITE" id="PS50005">
    <property type="entry name" value="TPR"/>
    <property type="match status" value="1"/>
</dbReference>
<dbReference type="Gene3D" id="1.10.260.100">
    <property type="match status" value="1"/>
</dbReference>
<dbReference type="InterPro" id="IPR011990">
    <property type="entry name" value="TPR-like_helical_dom_sf"/>
</dbReference>
<gene>
    <name evidence="6" type="ORF">CLF_108088</name>
</gene>
<dbReference type="Pfam" id="PF13181">
    <property type="entry name" value="TPR_8"/>
    <property type="match status" value="1"/>
</dbReference>
<evidence type="ECO:0000256" key="2">
    <source>
        <dbReference type="ARBA" id="ARBA00022803"/>
    </source>
</evidence>
<dbReference type="PANTHER" id="PTHR45883:SF2">
    <property type="entry name" value="HSC70-INTERACTING PROTEIN"/>
    <property type="match status" value="1"/>
</dbReference>
<dbReference type="InterPro" id="IPR006636">
    <property type="entry name" value="STI1_HS-bd"/>
</dbReference>
<comment type="function">
    <text evidence="3">One HIP oligomer binds the ATPase domains of at least two HSC70 molecules dependent on activation of the HSC70 ATPase by HSP40. Stabilizes the ADP state of HSC70 that has a high affinity for substrate protein. Through its own chaperone activity, it may contribute to the interaction of HSC70 with various target proteins.</text>
</comment>
<protein>
    <submittedName>
        <fullName evidence="6">Suppressor of tumorigenicity protein 13</fullName>
    </submittedName>
</protein>
<sequence length="408" mass="45867">VEVTFDSFPVFRILDFPGEEIVAADNDPEQEMGDDSLEVTEEMIDAANDKRSEAQAKMSSGDLEAAVALFTEAIKLNPTSALLYARRASCFIKLKKPCAALKDCEKALHLNPDSAAPYKWRGFAHKMLGHWEEAFNDFQTSLKLDYSEDAYEAMKDVEPKHKRIYEHNMKYKRKREERLDRERRERIRKAQESRERAKQVHHSAYFLYNMGDTFSQLFNDPELIAAIQDPEVMKAFGEVSSNPAAMHKYKDNPKVKKVLEKMQDKFGGLGGGMGGEFFIDSSQGFQFFRLGEAFKVRRLRGRFVVRRSDSRSPLLKTARRTALYCVYGAAFAAQTGGMPFGTGADFTMPDQSTPGSGVVLIIKSDFVGKLSVPSSGETNLTITTTEPRDAVYQNPINELPGKAEEGSE</sequence>
<dbReference type="Proteomes" id="UP000008909">
    <property type="component" value="Unassembled WGS sequence"/>
</dbReference>
<accession>G7YHL0</accession>
<reference key="2">
    <citation type="submission" date="2011-10" db="EMBL/GenBank/DDBJ databases">
        <title>The genome and transcriptome sequence of Clonorchis sinensis provide insights into the carcinogenic liver fluke.</title>
        <authorList>
            <person name="Wang X."/>
            <person name="Huang Y."/>
            <person name="Chen W."/>
            <person name="Liu H."/>
            <person name="Guo L."/>
            <person name="Chen Y."/>
            <person name="Luo F."/>
            <person name="Zhou W."/>
            <person name="Sun J."/>
            <person name="Mao Q."/>
            <person name="Liang P."/>
            <person name="Zhou C."/>
            <person name="Tian Y."/>
            <person name="Men J."/>
            <person name="Lv X."/>
            <person name="Huang L."/>
            <person name="Zhou J."/>
            <person name="Hu Y."/>
            <person name="Li R."/>
            <person name="Zhang F."/>
            <person name="Lei H."/>
            <person name="Li X."/>
            <person name="Hu X."/>
            <person name="Liang C."/>
            <person name="Xu J."/>
            <person name="Wu Z."/>
            <person name="Yu X."/>
        </authorList>
    </citation>
    <scope>NUCLEOTIDE SEQUENCE</scope>
    <source>
        <strain>Henan</strain>
    </source>
</reference>
<proteinExistence type="predicted"/>
<evidence type="ECO:0000313" key="6">
    <source>
        <dbReference type="EMBL" id="GAA52443.1"/>
    </source>
</evidence>
<dbReference type="SUPFAM" id="SSF48452">
    <property type="entry name" value="TPR-like"/>
    <property type="match status" value="1"/>
</dbReference>
<name>G7YHL0_CLOSI</name>
<keyword evidence="1" id="KW-0677">Repeat</keyword>
<dbReference type="InterPro" id="IPR019734">
    <property type="entry name" value="TPR_rpt"/>
</dbReference>
<dbReference type="InterPro" id="IPR041243">
    <property type="entry name" value="STI1/HOP_DP"/>
</dbReference>
<evidence type="ECO:0000256" key="1">
    <source>
        <dbReference type="ARBA" id="ARBA00022737"/>
    </source>
</evidence>
<evidence type="ECO:0000313" key="7">
    <source>
        <dbReference type="Proteomes" id="UP000008909"/>
    </source>
</evidence>
<dbReference type="PANTHER" id="PTHR45883">
    <property type="entry name" value="HSC70-INTERACTING PROTEIN"/>
    <property type="match status" value="1"/>
</dbReference>
<evidence type="ECO:0000256" key="4">
    <source>
        <dbReference type="PROSITE-ProRule" id="PRU00339"/>
    </source>
</evidence>
<feature type="non-terminal residue" evidence="6">
    <location>
        <position position="1"/>
    </location>
</feature>
<feature type="domain" description="STI1" evidence="5">
    <location>
        <begin position="220"/>
        <end position="259"/>
    </location>
</feature>
<feature type="repeat" description="TPR" evidence="4">
    <location>
        <begin position="47"/>
        <end position="80"/>
    </location>
</feature>
<keyword evidence="7" id="KW-1185">Reference proteome</keyword>
<keyword evidence="2 4" id="KW-0802">TPR repeat</keyword>
<dbReference type="SMART" id="SM00727">
    <property type="entry name" value="STI1"/>
    <property type="match status" value="1"/>
</dbReference>
<evidence type="ECO:0000259" key="5">
    <source>
        <dbReference type="SMART" id="SM00727"/>
    </source>
</evidence>
<dbReference type="Gene3D" id="1.25.40.10">
    <property type="entry name" value="Tetratricopeptide repeat domain"/>
    <property type="match status" value="1"/>
</dbReference>